<proteinExistence type="predicted"/>
<dbReference type="AlphaFoldDB" id="Q7U6H3"/>
<gene>
    <name evidence="2" type="ordered locus">SYNW1365</name>
</gene>
<accession>Q7U6H3</accession>
<organism evidence="2 3">
    <name type="scientific">Parasynechococcus marenigrum (strain WH8102)</name>
    <dbReference type="NCBI Taxonomy" id="84588"/>
    <lineage>
        <taxon>Bacteria</taxon>
        <taxon>Bacillati</taxon>
        <taxon>Cyanobacteriota</taxon>
        <taxon>Cyanophyceae</taxon>
        <taxon>Synechococcales</taxon>
        <taxon>Prochlorococcaceae</taxon>
        <taxon>Parasynechococcus</taxon>
        <taxon>Parasynechococcus marenigrum</taxon>
    </lineage>
</organism>
<reference evidence="2 3" key="1">
    <citation type="journal article" date="2003" name="Nature">
        <title>The genome of a motile marine Synechococcus.</title>
        <authorList>
            <person name="Palenik B."/>
            <person name="Brahamsha B."/>
            <person name="Larimer F."/>
            <person name="Land M."/>
            <person name="Hauser L."/>
            <person name="Chain P."/>
            <person name="Lamerdin J."/>
            <person name="Regala W."/>
            <person name="Allen E.A."/>
            <person name="McCarren J."/>
            <person name="Paulsen I."/>
            <person name="Dufresne A."/>
            <person name="Partensky F."/>
            <person name="Webb E."/>
            <person name="Waterbury J."/>
        </authorList>
    </citation>
    <scope>NUCLEOTIDE SEQUENCE [LARGE SCALE GENOMIC DNA]</scope>
    <source>
        <strain evidence="2 3">WH8102</strain>
    </source>
</reference>
<evidence type="ECO:0000313" key="3">
    <source>
        <dbReference type="Proteomes" id="UP000001422"/>
    </source>
</evidence>
<dbReference type="EMBL" id="BX569692">
    <property type="protein sequence ID" value="CAE07880.1"/>
    <property type="molecule type" value="Genomic_DNA"/>
</dbReference>
<protein>
    <submittedName>
        <fullName evidence="2">Uncharacterized protein</fullName>
    </submittedName>
</protein>
<evidence type="ECO:0000313" key="2">
    <source>
        <dbReference type="EMBL" id="CAE07880.1"/>
    </source>
</evidence>
<feature type="region of interest" description="Disordered" evidence="1">
    <location>
        <begin position="91"/>
        <end position="111"/>
    </location>
</feature>
<keyword evidence="3" id="KW-1185">Reference proteome</keyword>
<dbReference type="HOGENOM" id="CLU_2157134_0_0_3"/>
<evidence type="ECO:0000256" key="1">
    <source>
        <dbReference type="SAM" id="MobiDB-lite"/>
    </source>
</evidence>
<sequence length="111" mass="12175">MHVHRLTKVRRRRSVDQTTRFAAGDDVLERHGHDSKLAYLNQSPSGLPHCSGIGPKPGMGTPFPTSVGTAPEAMRLNTDCRMCSTRPTLWSSRSEVPMTADTPPEQHPEAA</sequence>
<dbReference type="KEGG" id="syw:SYNW1365"/>
<name>Q7U6H3_PARMW</name>
<dbReference type="Proteomes" id="UP000001422">
    <property type="component" value="Chromosome"/>
</dbReference>